<accession>A0ABN5LVH5</accession>
<feature type="domain" description="HTH marR-type" evidence="4">
    <location>
        <begin position="18"/>
        <end position="152"/>
    </location>
</feature>
<dbReference type="SUPFAM" id="SSF46785">
    <property type="entry name" value="Winged helix' DNA-binding domain"/>
    <property type="match status" value="1"/>
</dbReference>
<evidence type="ECO:0000256" key="1">
    <source>
        <dbReference type="ARBA" id="ARBA00023015"/>
    </source>
</evidence>
<keyword evidence="6" id="KW-1185">Reference proteome</keyword>
<dbReference type="SMART" id="SM00347">
    <property type="entry name" value="HTH_MARR"/>
    <property type="match status" value="1"/>
</dbReference>
<gene>
    <name evidence="5" type="ORF">DLD77_03210</name>
</gene>
<evidence type="ECO:0000256" key="3">
    <source>
        <dbReference type="ARBA" id="ARBA00023163"/>
    </source>
</evidence>
<dbReference type="Gene3D" id="1.10.10.10">
    <property type="entry name" value="Winged helix-like DNA-binding domain superfamily/Winged helix DNA-binding domain"/>
    <property type="match status" value="1"/>
</dbReference>
<dbReference type="Proteomes" id="UP000246099">
    <property type="component" value="Chromosome"/>
</dbReference>
<name>A0ABN5LVH5_9BACT</name>
<evidence type="ECO:0000313" key="5">
    <source>
        <dbReference type="EMBL" id="AWO00776.1"/>
    </source>
</evidence>
<evidence type="ECO:0000259" key="4">
    <source>
        <dbReference type="PROSITE" id="PS50995"/>
    </source>
</evidence>
<dbReference type="InterPro" id="IPR000835">
    <property type="entry name" value="HTH_MarR-typ"/>
</dbReference>
<organism evidence="5 6">
    <name type="scientific">Chitinophaga alhagiae</name>
    <dbReference type="NCBI Taxonomy" id="2203219"/>
    <lineage>
        <taxon>Bacteria</taxon>
        <taxon>Pseudomonadati</taxon>
        <taxon>Bacteroidota</taxon>
        <taxon>Chitinophagia</taxon>
        <taxon>Chitinophagales</taxon>
        <taxon>Chitinophagaceae</taxon>
        <taxon>Chitinophaga</taxon>
    </lineage>
</organism>
<dbReference type="InterPro" id="IPR036388">
    <property type="entry name" value="WH-like_DNA-bd_sf"/>
</dbReference>
<dbReference type="EMBL" id="CP029600">
    <property type="protein sequence ID" value="AWO00776.1"/>
    <property type="molecule type" value="Genomic_DNA"/>
</dbReference>
<protein>
    <submittedName>
        <fullName evidence="5">MarR family transcriptional regulator</fullName>
    </submittedName>
</protein>
<keyword evidence="2" id="KW-0238">DNA-binding</keyword>
<keyword evidence="3" id="KW-0804">Transcription</keyword>
<evidence type="ECO:0000256" key="2">
    <source>
        <dbReference type="ARBA" id="ARBA00023125"/>
    </source>
</evidence>
<dbReference type="InterPro" id="IPR036390">
    <property type="entry name" value="WH_DNA-bd_sf"/>
</dbReference>
<evidence type="ECO:0000313" key="6">
    <source>
        <dbReference type="Proteomes" id="UP000246099"/>
    </source>
</evidence>
<dbReference type="PROSITE" id="PS50995">
    <property type="entry name" value="HTH_MARR_2"/>
    <property type="match status" value="1"/>
</dbReference>
<dbReference type="PANTHER" id="PTHR42756">
    <property type="entry name" value="TRANSCRIPTIONAL REGULATOR, MARR"/>
    <property type="match status" value="1"/>
</dbReference>
<keyword evidence="1" id="KW-0805">Transcription regulation</keyword>
<dbReference type="PANTHER" id="PTHR42756:SF1">
    <property type="entry name" value="TRANSCRIPTIONAL REPRESSOR OF EMRAB OPERON"/>
    <property type="match status" value="1"/>
</dbReference>
<proteinExistence type="predicted"/>
<sequence>MTTSTLDQQLAEIVANRPRLLIRLLSIVKKDFDARLTEKLQQAGYKDFKIGDMVLIVNISQEGTINNELAKKARITKQAMSKVVKNLEATGYIYTRKHETDNRATVIFLSDKGKQLVIDTNKVVHEVQQYYTSIIGESDAAVLRDILYRLVQVIFPSSAEK</sequence>
<dbReference type="RefSeq" id="WP_119076575.1">
    <property type="nucleotide sequence ID" value="NZ_CP029600.1"/>
</dbReference>
<dbReference type="Pfam" id="PF01047">
    <property type="entry name" value="MarR"/>
    <property type="match status" value="1"/>
</dbReference>
<reference evidence="5 6" key="1">
    <citation type="submission" date="2018-05" db="EMBL/GenBank/DDBJ databases">
        <title>Chitinophaga sp. nov., isolated from rhizosphere soil of Alhagi.</title>
        <authorList>
            <person name="Liu Y."/>
        </authorList>
    </citation>
    <scope>NUCLEOTIDE SEQUENCE [LARGE SCALE GENOMIC DNA]</scope>
    <source>
        <strain evidence="5 6">T22</strain>
    </source>
</reference>